<name>A0ABP0E1A8_9PEZI</name>
<dbReference type="EMBL" id="CAWUON010000139">
    <property type="protein sequence ID" value="CAK7274353.1"/>
    <property type="molecule type" value="Genomic_DNA"/>
</dbReference>
<dbReference type="InterPro" id="IPR001374">
    <property type="entry name" value="R3H_dom"/>
</dbReference>
<proteinExistence type="predicted"/>
<dbReference type="Pfam" id="PF01585">
    <property type="entry name" value="G-patch"/>
    <property type="match status" value="1"/>
</dbReference>
<feature type="region of interest" description="Disordered" evidence="1">
    <location>
        <begin position="153"/>
        <end position="172"/>
    </location>
</feature>
<evidence type="ECO:0000259" key="3">
    <source>
        <dbReference type="PROSITE" id="PS51061"/>
    </source>
</evidence>
<dbReference type="InterPro" id="IPR000467">
    <property type="entry name" value="G_patch_dom"/>
</dbReference>
<accession>A0ABP0E1A8</accession>
<evidence type="ECO:0000313" key="5">
    <source>
        <dbReference type="Proteomes" id="UP001642502"/>
    </source>
</evidence>
<evidence type="ECO:0000256" key="1">
    <source>
        <dbReference type="SAM" id="MobiDB-lite"/>
    </source>
</evidence>
<evidence type="ECO:0000313" key="4">
    <source>
        <dbReference type="EMBL" id="CAK7274353.1"/>
    </source>
</evidence>
<reference evidence="4 5" key="1">
    <citation type="submission" date="2024-01" db="EMBL/GenBank/DDBJ databases">
        <authorList>
            <person name="Allen C."/>
            <person name="Tagirdzhanova G."/>
        </authorList>
    </citation>
    <scope>NUCLEOTIDE SEQUENCE [LARGE SCALE GENOMIC DNA]</scope>
    <source>
        <strain evidence="4 5">CBS 119000</strain>
    </source>
</reference>
<gene>
    <name evidence="4" type="primary">SQS1</name>
    <name evidence="4" type="ORF">SEPCBS119000_006125</name>
</gene>
<sequence>MDFGIYDGSVVACIQPCKSEATLPTPRNAIQGTTLEAESDKVDCISSDEEILFKGRAALNESRPINPSRNVPEFQLATTVAGDLTPPLKIASSTEVDGLDLLIADSGDEGVSDAAINDYIDNMSSDDLAYMTRQFTANRRDLGDPQNDIVIDASSSDGGSDYEQCADTDDNSADEEIPADEIDGALASPESYANDPRIKYPNGMSFDDMKAEFHSFLSGSKNSVMLSPMNAGARKVVHEIAHRFQIASKSTGSGDQRRPTLVRKKSTLRLDEGLFNDVFAKYQRRFFARLDGNKSGTVVYKNTSVRNGGGPGAATVRNGEVVGGSAPEIGIQNKGRTMLEKMGWSTGMALGALDNKGMTQIIEHVVKRSKAGLG</sequence>
<feature type="domain" description="G-patch" evidence="2">
    <location>
        <begin position="331"/>
        <end position="374"/>
    </location>
</feature>
<keyword evidence="5" id="KW-1185">Reference proteome</keyword>
<dbReference type="InterPro" id="IPR036867">
    <property type="entry name" value="R3H_dom_sf"/>
</dbReference>
<dbReference type="SMART" id="SM00393">
    <property type="entry name" value="R3H"/>
    <property type="match status" value="1"/>
</dbReference>
<dbReference type="SMART" id="SM00443">
    <property type="entry name" value="G_patch"/>
    <property type="match status" value="1"/>
</dbReference>
<dbReference type="Gene3D" id="3.30.1370.50">
    <property type="entry name" value="R3H-like domain"/>
    <property type="match status" value="1"/>
</dbReference>
<dbReference type="PANTHER" id="PTHR14195">
    <property type="entry name" value="G PATCH DOMAIN CONTAINING PROTEIN 2"/>
    <property type="match status" value="1"/>
</dbReference>
<dbReference type="InterPro" id="IPR051189">
    <property type="entry name" value="Splicing_assoc_domain"/>
</dbReference>
<feature type="domain" description="R3H" evidence="3">
    <location>
        <begin position="203"/>
        <end position="265"/>
    </location>
</feature>
<protein>
    <submittedName>
        <fullName evidence="4">Squalene synthetase-like protein</fullName>
    </submittedName>
</protein>
<evidence type="ECO:0000259" key="2">
    <source>
        <dbReference type="PROSITE" id="PS50174"/>
    </source>
</evidence>
<organism evidence="4 5">
    <name type="scientific">Sporothrix epigloea</name>
    <dbReference type="NCBI Taxonomy" id="1892477"/>
    <lineage>
        <taxon>Eukaryota</taxon>
        <taxon>Fungi</taxon>
        <taxon>Dikarya</taxon>
        <taxon>Ascomycota</taxon>
        <taxon>Pezizomycotina</taxon>
        <taxon>Sordariomycetes</taxon>
        <taxon>Sordariomycetidae</taxon>
        <taxon>Ophiostomatales</taxon>
        <taxon>Ophiostomataceae</taxon>
        <taxon>Sporothrix</taxon>
    </lineage>
</organism>
<dbReference type="PROSITE" id="PS51061">
    <property type="entry name" value="R3H"/>
    <property type="match status" value="1"/>
</dbReference>
<dbReference type="Pfam" id="PF01424">
    <property type="entry name" value="R3H"/>
    <property type="match status" value="1"/>
</dbReference>
<comment type="caution">
    <text evidence="4">The sequence shown here is derived from an EMBL/GenBank/DDBJ whole genome shotgun (WGS) entry which is preliminary data.</text>
</comment>
<dbReference type="Proteomes" id="UP001642502">
    <property type="component" value="Unassembled WGS sequence"/>
</dbReference>
<dbReference type="PROSITE" id="PS50174">
    <property type="entry name" value="G_PATCH"/>
    <property type="match status" value="1"/>
</dbReference>
<dbReference type="SUPFAM" id="SSF82708">
    <property type="entry name" value="R3H domain"/>
    <property type="match status" value="1"/>
</dbReference>